<evidence type="ECO:0000256" key="2">
    <source>
        <dbReference type="SAM" id="Phobius"/>
    </source>
</evidence>
<evidence type="ECO:0000259" key="3">
    <source>
        <dbReference type="Pfam" id="PF13116"/>
    </source>
</evidence>
<feature type="compositionally biased region" description="Low complexity" evidence="1">
    <location>
        <begin position="1288"/>
        <end position="1304"/>
    </location>
</feature>
<keyword evidence="2" id="KW-1133">Transmembrane helix</keyword>
<dbReference type="PANTHER" id="PTHR38690:SF1">
    <property type="entry name" value="PROTEASE"/>
    <property type="match status" value="1"/>
</dbReference>
<evidence type="ECO:0000313" key="4">
    <source>
        <dbReference type="EMBL" id="MBD8504680.1"/>
    </source>
</evidence>
<feature type="region of interest" description="Disordered" evidence="1">
    <location>
        <begin position="1275"/>
        <end position="1310"/>
    </location>
</feature>
<dbReference type="RefSeq" id="WP_187719509.1">
    <property type="nucleotide sequence ID" value="NZ_JACTAH010000003.1"/>
</dbReference>
<reference evidence="5" key="1">
    <citation type="submission" date="2023-07" db="EMBL/GenBank/DDBJ databases">
        <title>Thauera sp. CAU 1555 isolated from sand of Yaerae Beach.</title>
        <authorList>
            <person name="Kim W."/>
        </authorList>
    </citation>
    <scope>NUCLEOTIDE SEQUENCE [LARGE SCALE GENOMIC DNA]</scope>
    <source>
        <strain evidence="5">CAU 1555</strain>
    </source>
</reference>
<keyword evidence="2" id="KW-0812">Transmembrane</keyword>
<gene>
    <name evidence="4" type="ORF">IFO67_17445</name>
</gene>
<accession>A0ABR9BGQ6</accession>
<keyword evidence="5" id="KW-1185">Reference proteome</keyword>
<dbReference type="InterPro" id="IPR011836">
    <property type="entry name" value="YhdP"/>
</dbReference>
<keyword evidence="2" id="KW-0472">Membrane</keyword>
<dbReference type="PANTHER" id="PTHR38690">
    <property type="entry name" value="PROTEASE-RELATED"/>
    <property type="match status" value="1"/>
</dbReference>
<comment type="caution">
    <text evidence="4">The sequence shown here is derived from an EMBL/GenBank/DDBJ whole genome shotgun (WGS) entry which is preliminary data.</text>
</comment>
<dbReference type="EMBL" id="JACYTO010000003">
    <property type="protein sequence ID" value="MBD8504680.1"/>
    <property type="molecule type" value="Genomic_DNA"/>
</dbReference>
<feature type="domain" description="YhdP central" evidence="3">
    <location>
        <begin position="27"/>
        <end position="1276"/>
    </location>
</feature>
<name>A0ABR9BGQ6_9RHOO</name>
<proteinExistence type="predicted"/>
<sequence length="1310" mass="140783">MTVPAVPPAEAPHEGAVLGVRRRQGERLLFWLTVAYFVFGGLFLVLREVVAPRIGDYRAEIAVALERAIGLPVAIDSLSAEWTGLRPRLHIGGLQISERDGSAALRFERVEAVLAWSTVLRLQPHFHRLEILSPQLALRREADGRLFVAGLPVDTDGAGDGGSLEWLLAQREILVRDAALSWSDGLRGAPELRLEKVSFRLDRRGGRYRFGLMAEPPAGLASRLDLRGDLVGTDPRDPVSWAGQLYLALDHAELGAWRPWIDYPVDIDGSGGLRAWIGLDADRQTSLSANLALDGVVTRLAPELPELDLESLRGQVSLRRSAGGATLQTRGLALRTGDGVTLAPVDIDLSVRGPSGGWVEEVSEGEFRVNRLDFAALARLAGHLPLDEAVRRRLAAFDPRGEASAVRIEWRGPVAEPQGWQIQASFRGIGLAAQGALPGLGGLSGEIDGSERGGRFRIAGEDAWIDLPAVFPEPRLALSTLRAEGGWSRRDGALEVTLDSASFENADATGSASGRYRPVAGGPGEIDLTARLQQADGAAVWRYMPLVVNQDTRDWLRRSIVGGVAPEARLRLRGDLADFPFINGADGQFLVTARIAGARLEYAPGWPAIDAIDGELRFEGESMLVTAERGSIYGVRLSEVSAAIPSLMAHGGETMTIRGRAAGATANFLRFVSESPVATRINRFTDDMRAEGAGTLDLTLVMPLRQIADTTVEGRYRFADNRLWVVQGLPPLEAAAGTLRFTGDTMAIPQAKARLFGEPLTLTARTDEEGIVGFKASGSLAVSALRGEMDWPALAHLSGSTPWSADIALRREGVQVTVQSELAGIASSLPEPLNKPAGDRWPLRFELVGMDGGQRERMRATLADRIDLALLRRATPLGWAVERGGLGVFRPLPSAEDGVMVDARLDALDVDAWRRALRAPSADESAGAPALPLAGLRLDTGRLRAFGQTLNDVALRATAQSGDWRGQIASREANGRFEWRNAGDGALLARFEHVTLAAGEDEAEAEAVDDEPLRRLPAVDLQVKDFKLRDKALGELEVKAVNRGGEWQLESLAIRNPDAQLSSSGVWRTGARQSTRLDFRLETGNVGALLQRIGYPDAVRDGEAVLAGKLGWRGAPIKVDYPSLAGSMQIDAAKGQFNKLEPGVGRLLGVLSLQALPRRITLDFRDVFSEGFVFDRVSGSIGVDAGVMHTDDLLIRGPAARIAMRGDTDLAAETQDLRVTVQPTLSESIAIGAAAGLINPVAGVVTYIAQKVLSDPFEKLLAFDYAITGTWGEPKVEKLTGSAPPPAARDAAPSDQPDPAAPRSESARQQ</sequence>
<feature type="transmembrane region" description="Helical" evidence="2">
    <location>
        <begin position="28"/>
        <end position="46"/>
    </location>
</feature>
<dbReference type="InterPro" id="IPR025263">
    <property type="entry name" value="YhdP_central"/>
</dbReference>
<evidence type="ECO:0000313" key="5">
    <source>
        <dbReference type="Proteomes" id="UP000603602"/>
    </source>
</evidence>
<organism evidence="4 5">
    <name type="scientific">Thauera sedimentorum</name>
    <dbReference type="NCBI Taxonomy" id="2767595"/>
    <lineage>
        <taxon>Bacteria</taxon>
        <taxon>Pseudomonadati</taxon>
        <taxon>Pseudomonadota</taxon>
        <taxon>Betaproteobacteria</taxon>
        <taxon>Rhodocyclales</taxon>
        <taxon>Zoogloeaceae</taxon>
        <taxon>Thauera</taxon>
    </lineage>
</organism>
<protein>
    <submittedName>
        <fullName evidence="4">TIGR02099 family protein</fullName>
    </submittedName>
</protein>
<evidence type="ECO:0000256" key="1">
    <source>
        <dbReference type="SAM" id="MobiDB-lite"/>
    </source>
</evidence>
<dbReference type="Pfam" id="PF13116">
    <property type="entry name" value="YhdP"/>
    <property type="match status" value="1"/>
</dbReference>
<dbReference type="NCBIfam" id="TIGR02099">
    <property type="entry name" value="YhdP family protein"/>
    <property type="match status" value="1"/>
</dbReference>
<dbReference type="Proteomes" id="UP000603602">
    <property type="component" value="Unassembled WGS sequence"/>
</dbReference>